<name>M3AZB4_PSEFD</name>
<accession>M3AZB4</accession>
<sequence length="211" mass="23644">MLIKLQHEGSIQSRWKTLALHLFNIKVACSLCKGKRSRSWWTGETESQILGGAGEGEKAAEGKEAAGSVDRKAVSFAYKVIQVLCIKTRKKSILICLYFASEFSQSSPLTASISANLYSSVPTHHFFFQLRSGYEWWLGWKRQGSWMNDGSVSIILLLAAEAMLQLATGLSCWLMLSTATKKRVSFERDLTMYMMTPCVVSRIPSKYTHVS</sequence>
<proteinExistence type="predicted"/>
<dbReference type="EMBL" id="KB446558">
    <property type="protein sequence ID" value="EME82547.1"/>
    <property type="molecule type" value="Genomic_DNA"/>
</dbReference>
<dbReference type="RefSeq" id="XP_007926049.1">
    <property type="nucleotide sequence ID" value="XM_007927858.1"/>
</dbReference>
<dbReference type="KEGG" id="pfj:MYCFIDRAFT_174114"/>
<dbReference type="HOGENOM" id="CLU_1305338_0_0_1"/>
<dbReference type="GeneID" id="19333128"/>
<evidence type="ECO:0000313" key="1">
    <source>
        <dbReference type="EMBL" id="EME82547.1"/>
    </source>
</evidence>
<dbReference type="AlphaFoldDB" id="M3AZB4"/>
<organism evidence="1 2">
    <name type="scientific">Pseudocercospora fijiensis (strain CIRAD86)</name>
    <name type="common">Black leaf streak disease fungus</name>
    <name type="synonym">Mycosphaerella fijiensis</name>
    <dbReference type="NCBI Taxonomy" id="383855"/>
    <lineage>
        <taxon>Eukaryota</taxon>
        <taxon>Fungi</taxon>
        <taxon>Dikarya</taxon>
        <taxon>Ascomycota</taxon>
        <taxon>Pezizomycotina</taxon>
        <taxon>Dothideomycetes</taxon>
        <taxon>Dothideomycetidae</taxon>
        <taxon>Mycosphaerellales</taxon>
        <taxon>Mycosphaerellaceae</taxon>
        <taxon>Pseudocercospora</taxon>
    </lineage>
</organism>
<protein>
    <submittedName>
        <fullName evidence="1">Uncharacterized protein</fullName>
    </submittedName>
</protein>
<reference evidence="1 2" key="1">
    <citation type="journal article" date="2012" name="PLoS Pathog.">
        <title>Diverse lifestyles and strategies of plant pathogenesis encoded in the genomes of eighteen Dothideomycetes fungi.</title>
        <authorList>
            <person name="Ohm R.A."/>
            <person name="Feau N."/>
            <person name="Henrissat B."/>
            <person name="Schoch C.L."/>
            <person name="Horwitz B.A."/>
            <person name="Barry K.W."/>
            <person name="Condon B.J."/>
            <person name="Copeland A.C."/>
            <person name="Dhillon B."/>
            <person name="Glaser F."/>
            <person name="Hesse C.N."/>
            <person name="Kosti I."/>
            <person name="LaButti K."/>
            <person name="Lindquist E.A."/>
            <person name="Lucas S."/>
            <person name="Salamov A.A."/>
            <person name="Bradshaw R.E."/>
            <person name="Ciuffetti L."/>
            <person name="Hamelin R.C."/>
            <person name="Kema G.H.J."/>
            <person name="Lawrence C."/>
            <person name="Scott J.A."/>
            <person name="Spatafora J.W."/>
            <person name="Turgeon B.G."/>
            <person name="de Wit P.J.G.M."/>
            <person name="Zhong S."/>
            <person name="Goodwin S.B."/>
            <person name="Grigoriev I.V."/>
        </authorList>
    </citation>
    <scope>NUCLEOTIDE SEQUENCE [LARGE SCALE GENOMIC DNA]</scope>
    <source>
        <strain evidence="1 2">CIRAD86</strain>
    </source>
</reference>
<dbReference type="VEuPathDB" id="FungiDB:MYCFIDRAFT_174114"/>
<keyword evidence="2" id="KW-1185">Reference proteome</keyword>
<gene>
    <name evidence="1" type="ORF">MYCFIDRAFT_174114</name>
</gene>
<evidence type="ECO:0000313" key="2">
    <source>
        <dbReference type="Proteomes" id="UP000016932"/>
    </source>
</evidence>
<dbReference type="Proteomes" id="UP000016932">
    <property type="component" value="Unassembled WGS sequence"/>
</dbReference>